<name>A0ABR4GVL7_9EURO</name>
<keyword evidence="3" id="KW-1185">Reference proteome</keyword>
<protein>
    <recommendedName>
        <fullName evidence="4">SnoaL-like domain-containing protein</fullName>
    </recommendedName>
</protein>
<dbReference type="EMBL" id="JBFXLT010000150">
    <property type="protein sequence ID" value="KAL2803123.1"/>
    <property type="molecule type" value="Genomic_DNA"/>
</dbReference>
<sequence>MASATGNMCPALSHIHPDNKIRPHRNIHSPLAEMTNTSKRLTTAQKYLSHFATLDQSLLASLLTETHTHEFAPASLNLPGPFTKASYMAHNVSLSEVMIGFLVTVKEYFECEASNSVVVWANGEARFHEELMDLDGEMTKEEWKFKGEYVFMIWMDESGERIERTVEYLDSAGTKERLLELMGRARENLEKMKPETGAS</sequence>
<dbReference type="Gene3D" id="3.10.450.50">
    <property type="match status" value="1"/>
</dbReference>
<evidence type="ECO:0000313" key="2">
    <source>
        <dbReference type="EMBL" id="KAL2803123.1"/>
    </source>
</evidence>
<gene>
    <name evidence="2" type="ORF">BJX63DRAFT_412960</name>
</gene>
<proteinExistence type="predicted"/>
<reference evidence="2 3" key="1">
    <citation type="submission" date="2024-07" db="EMBL/GenBank/DDBJ databases">
        <title>Section-level genome sequencing and comparative genomics of Aspergillus sections Usti and Cavernicolus.</title>
        <authorList>
            <consortium name="Lawrence Berkeley National Laboratory"/>
            <person name="Nybo J.L."/>
            <person name="Vesth T.C."/>
            <person name="Theobald S."/>
            <person name="Frisvad J.C."/>
            <person name="Larsen T.O."/>
            <person name="Kjaerboelling I."/>
            <person name="Rothschild-Mancinelli K."/>
            <person name="Lyhne E.K."/>
            <person name="Kogle M.E."/>
            <person name="Barry K."/>
            <person name="Clum A."/>
            <person name="Na H."/>
            <person name="Ledsgaard L."/>
            <person name="Lin J."/>
            <person name="Lipzen A."/>
            <person name="Kuo A."/>
            <person name="Riley R."/>
            <person name="Mondo S."/>
            <person name="Labutti K."/>
            <person name="Haridas S."/>
            <person name="Pangalinan J."/>
            <person name="Salamov A.A."/>
            <person name="Simmons B.A."/>
            <person name="Magnuson J.K."/>
            <person name="Chen J."/>
            <person name="Drula E."/>
            <person name="Henrissat B."/>
            <person name="Wiebenga A."/>
            <person name="Lubbers R.J."/>
            <person name="Gomes A.C."/>
            <person name="Makela M.R."/>
            <person name="Stajich J."/>
            <person name="Grigoriev I.V."/>
            <person name="Mortensen U.H."/>
            <person name="De Vries R.P."/>
            <person name="Baker S.E."/>
            <person name="Andersen M.R."/>
        </authorList>
    </citation>
    <scope>NUCLEOTIDE SEQUENCE [LARGE SCALE GENOMIC DNA]</scope>
    <source>
        <strain evidence="2 3">CBS 588.65</strain>
    </source>
</reference>
<evidence type="ECO:0000256" key="1">
    <source>
        <dbReference type="SAM" id="MobiDB-lite"/>
    </source>
</evidence>
<comment type="caution">
    <text evidence="2">The sequence shown here is derived from an EMBL/GenBank/DDBJ whole genome shotgun (WGS) entry which is preliminary data.</text>
</comment>
<evidence type="ECO:0008006" key="4">
    <source>
        <dbReference type="Google" id="ProtNLM"/>
    </source>
</evidence>
<organism evidence="2 3">
    <name type="scientific">Aspergillus granulosus</name>
    <dbReference type="NCBI Taxonomy" id="176169"/>
    <lineage>
        <taxon>Eukaryota</taxon>
        <taxon>Fungi</taxon>
        <taxon>Dikarya</taxon>
        <taxon>Ascomycota</taxon>
        <taxon>Pezizomycotina</taxon>
        <taxon>Eurotiomycetes</taxon>
        <taxon>Eurotiomycetidae</taxon>
        <taxon>Eurotiales</taxon>
        <taxon>Aspergillaceae</taxon>
        <taxon>Aspergillus</taxon>
        <taxon>Aspergillus subgen. Nidulantes</taxon>
    </lineage>
</organism>
<feature type="region of interest" description="Disordered" evidence="1">
    <location>
        <begin position="1"/>
        <end position="24"/>
    </location>
</feature>
<dbReference type="Proteomes" id="UP001610334">
    <property type="component" value="Unassembled WGS sequence"/>
</dbReference>
<evidence type="ECO:0000313" key="3">
    <source>
        <dbReference type="Proteomes" id="UP001610334"/>
    </source>
</evidence>
<accession>A0ABR4GVL7</accession>